<dbReference type="EMBL" id="LT607411">
    <property type="protein sequence ID" value="SCF02093.1"/>
    <property type="molecule type" value="Genomic_DNA"/>
</dbReference>
<dbReference type="InterPro" id="IPR000515">
    <property type="entry name" value="MetI-like"/>
</dbReference>
<name>A0A1C4X0U6_MICVI</name>
<dbReference type="InterPro" id="IPR050366">
    <property type="entry name" value="BP-dependent_transpt_permease"/>
</dbReference>
<reference evidence="10" key="1">
    <citation type="submission" date="2016-06" db="EMBL/GenBank/DDBJ databases">
        <authorList>
            <person name="Varghese N."/>
            <person name="Submissions Spin"/>
        </authorList>
    </citation>
    <scope>NUCLEOTIDE SEQUENCE [LARGE SCALE GENOMIC DNA]</scope>
    <source>
        <strain evidence="10">DSM 43909</strain>
    </source>
</reference>
<dbReference type="GO" id="GO:0055085">
    <property type="term" value="P:transmembrane transport"/>
    <property type="evidence" value="ECO:0007669"/>
    <property type="project" value="InterPro"/>
</dbReference>
<feature type="domain" description="ABC transmembrane type-1" evidence="8">
    <location>
        <begin position="93"/>
        <end position="282"/>
    </location>
</feature>
<evidence type="ECO:0000256" key="2">
    <source>
        <dbReference type="ARBA" id="ARBA00022448"/>
    </source>
</evidence>
<evidence type="ECO:0000256" key="5">
    <source>
        <dbReference type="ARBA" id="ARBA00022989"/>
    </source>
</evidence>
<dbReference type="PANTHER" id="PTHR43386:SF25">
    <property type="entry name" value="PEPTIDE ABC TRANSPORTER PERMEASE PROTEIN"/>
    <property type="match status" value="1"/>
</dbReference>
<feature type="transmembrane region" description="Helical" evidence="7">
    <location>
        <begin position="33"/>
        <end position="53"/>
    </location>
</feature>
<feature type="transmembrane region" description="Helical" evidence="7">
    <location>
        <begin position="154"/>
        <end position="172"/>
    </location>
</feature>
<evidence type="ECO:0000256" key="4">
    <source>
        <dbReference type="ARBA" id="ARBA00022692"/>
    </source>
</evidence>
<dbReference type="Proteomes" id="UP000198242">
    <property type="component" value="Chromosome I"/>
</dbReference>
<feature type="transmembrane region" description="Helical" evidence="7">
    <location>
        <begin position="214"/>
        <end position="237"/>
    </location>
</feature>
<dbReference type="Gene3D" id="1.10.3720.10">
    <property type="entry name" value="MetI-like"/>
    <property type="match status" value="1"/>
</dbReference>
<evidence type="ECO:0000313" key="10">
    <source>
        <dbReference type="Proteomes" id="UP000198242"/>
    </source>
</evidence>
<comment type="subcellular location">
    <subcellularLocation>
        <location evidence="1 7">Cell membrane</location>
        <topology evidence="1 7">Multi-pass membrane protein</topology>
    </subcellularLocation>
</comment>
<keyword evidence="6 7" id="KW-0472">Membrane</keyword>
<dbReference type="PANTHER" id="PTHR43386">
    <property type="entry name" value="OLIGOPEPTIDE TRANSPORT SYSTEM PERMEASE PROTEIN APPC"/>
    <property type="match status" value="1"/>
</dbReference>
<dbReference type="CDD" id="cd06261">
    <property type="entry name" value="TM_PBP2"/>
    <property type="match status" value="1"/>
</dbReference>
<keyword evidence="3" id="KW-1003">Cell membrane</keyword>
<proteinExistence type="inferred from homology"/>
<dbReference type="GO" id="GO:0005886">
    <property type="term" value="C:plasma membrane"/>
    <property type="evidence" value="ECO:0007669"/>
    <property type="project" value="UniProtKB-SubCell"/>
</dbReference>
<evidence type="ECO:0000259" key="8">
    <source>
        <dbReference type="PROSITE" id="PS50928"/>
    </source>
</evidence>
<sequence length="302" mass="31623">MSTPLVEAVEAVETIAVLDTPARRRRGWRSPSFVIGAALLLAVLALALVSLVWSPYGLDHTDPAARLAGPSAQHWAGTDRLGRDQFTQLMLGARTAVWIGLASVAVAFVIGVPLGLLAAAAGRFVENAVVGVIDIVIAFPTLLLAMLLVTVYGASTAVAISAIGIGVSAEVARLTRISASRVFTQDYVLAARTCGTGQLMILVRHVLPNIWHTLLVQAALAFGVAVIAEASLSYLGLGTPPPAPSWGRMLQEAQSTVSVAPWNVLLPGLAVAVTVVGVNLLGDGLREVLDPQLRQERQAGER</sequence>
<dbReference type="AlphaFoldDB" id="A0A1C4X0U6"/>
<evidence type="ECO:0000256" key="6">
    <source>
        <dbReference type="ARBA" id="ARBA00023136"/>
    </source>
</evidence>
<keyword evidence="4 7" id="KW-0812">Transmembrane</keyword>
<dbReference type="InterPro" id="IPR035906">
    <property type="entry name" value="MetI-like_sf"/>
</dbReference>
<feature type="transmembrane region" description="Helical" evidence="7">
    <location>
        <begin position="96"/>
        <end position="121"/>
    </location>
</feature>
<organism evidence="9 10">
    <name type="scientific">Micromonospora viridifaciens</name>
    <dbReference type="NCBI Taxonomy" id="1881"/>
    <lineage>
        <taxon>Bacteria</taxon>
        <taxon>Bacillati</taxon>
        <taxon>Actinomycetota</taxon>
        <taxon>Actinomycetes</taxon>
        <taxon>Micromonosporales</taxon>
        <taxon>Micromonosporaceae</taxon>
        <taxon>Micromonospora</taxon>
    </lineage>
</organism>
<keyword evidence="5 7" id="KW-1133">Transmembrane helix</keyword>
<feature type="transmembrane region" description="Helical" evidence="7">
    <location>
        <begin position="257"/>
        <end position="281"/>
    </location>
</feature>
<evidence type="ECO:0000256" key="3">
    <source>
        <dbReference type="ARBA" id="ARBA00022475"/>
    </source>
</evidence>
<gene>
    <name evidence="9" type="ORF">GA0074695_2910</name>
</gene>
<protein>
    <submittedName>
        <fullName evidence="9">Peptide/nickel transport system permease protein</fullName>
    </submittedName>
</protein>
<dbReference type="OrthoDB" id="8906042at2"/>
<evidence type="ECO:0000256" key="1">
    <source>
        <dbReference type="ARBA" id="ARBA00004651"/>
    </source>
</evidence>
<dbReference type="Pfam" id="PF00528">
    <property type="entry name" value="BPD_transp_1"/>
    <property type="match status" value="1"/>
</dbReference>
<feature type="transmembrane region" description="Helical" evidence="7">
    <location>
        <begin position="128"/>
        <end position="148"/>
    </location>
</feature>
<comment type="similarity">
    <text evidence="7">Belongs to the binding-protein-dependent transport system permease family.</text>
</comment>
<keyword evidence="2 7" id="KW-0813">Transport</keyword>
<evidence type="ECO:0000256" key="7">
    <source>
        <dbReference type="RuleBase" id="RU363032"/>
    </source>
</evidence>
<keyword evidence="10" id="KW-1185">Reference proteome</keyword>
<dbReference type="PROSITE" id="PS50928">
    <property type="entry name" value="ABC_TM1"/>
    <property type="match status" value="1"/>
</dbReference>
<evidence type="ECO:0000313" key="9">
    <source>
        <dbReference type="EMBL" id="SCF02093.1"/>
    </source>
</evidence>
<accession>A0A1C4X0U6</accession>
<dbReference type="SUPFAM" id="SSF161098">
    <property type="entry name" value="MetI-like"/>
    <property type="match status" value="1"/>
</dbReference>
<dbReference type="RefSeq" id="WP_089006729.1">
    <property type="nucleotide sequence ID" value="NZ_LT607411.1"/>
</dbReference>